<evidence type="ECO:0000256" key="1">
    <source>
        <dbReference type="SAM" id="Phobius"/>
    </source>
</evidence>
<sequence length="61" mass="6619">MEVGSNLDEVETGPASSVKLLPIVAVVISFPLNFSSLKCNISGKRKINTNKMQCRGAIRKK</sequence>
<proteinExistence type="predicted"/>
<feature type="transmembrane region" description="Helical" evidence="1">
    <location>
        <begin position="20"/>
        <end position="37"/>
    </location>
</feature>
<protein>
    <submittedName>
        <fullName evidence="3">RNA helicase</fullName>
    </submittedName>
</protein>
<organism evidence="2 3">
    <name type="scientific">Parascaris univalens</name>
    <name type="common">Nematode worm</name>
    <dbReference type="NCBI Taxonomy" id="6257"/>
    <lineage>
        <taxon>Eukaryota</taxon>
        <taxon>Metazoa</taxon>
        <taxon>Ecdysozoa</taxon>
        <taxon>Nematoda</taxon>
        <taxon>Chromadorea</taxon>
        <taxon>Rhabditida</taxon>
        <taxon>Spirurina</taxon>
        <taxon>Ascaridomorpha</taxon>
        <taxon>Ascaridoidea</taxon>
        <taxon>Ascarididae</taxon>
        <taxon>Parascaris</taxon>
    </lineage>
</organism>
<accession>A0A915AN97</accession>
<keyword evidence="1" id="KW-1133">Transmembrane helix</keyword>
<keyword evidence="1" id="KW-0472">Membrane</keyword>
<dbReference type="WBParaSite" id="PgR011_g076_t01">
    <property type="protein sequence ID" value="PgR011_g076_t01"/>
    <property type="gene ID" value="PgR011_g076"/>
</dbReference>
<keyword evidence="2" id="KW-1185">Reference proteome</keyword>
<evidence type="ECO:0000313" key="2">
    <source>
        <dbReference type="Proteomes" id="UP000887569"/>
    </source>
</evidence>
<evidence type="ECO:0000313" key="3">
    <source>
        <dbReference type="WBParaSite" id="PgR011_g076_t01"/>
    </source>
</evidence>
<dbReference type="Proteomes" id="UP000887569">
    <property type="component" value="Unplaced"/>
</dbReference>
<keyword evidence="1" id="KW-0812">Transmembrane</keyword>
<reference evidence="3" key="1">
    <citation type="submission" date="2022-11" db="UniProtKB">
        <authorList>
            <consortium name="WormBaseParasite"/>
        </authorList>
    </citation>
    <scope>IDENTIFICATION</scope>
</reference>
<name>A0A915AN97_PARUN</name>
<dbReference type="AlphaFoldDB" id="A0A915AN97"/>